<proteinExistence type="predicted"/>
<feature type="domain" description="MoaB/Mog" evidence="1">
    <location>
        <begin position="12"/>
        <end position="175"/>
    </location>
</feature>
<name>A0A1H0GUS0_9HYPH</name>
<evidence type="ECO:0000313" key="2">
    <source>
        <dbReference type="EMBL" id="SDO10608.1"/>
    </source>
</evidence>
<protein>
    <submittedName>
        <fullName evidence="2">Molybdenum cofactor synthesis domain-containing protein</fullName>
    </submittedName>
</protein>
<gene>
    <name evidence="2" type="ORF">SAMN05192530_103348</name>
</gene>
<dbReference type="Pfam" id="PF24102">
    <property type="entry name" value="FLAD1_M"/>
    <property type="match status" value="1"/>
</dbReference>
<accession>A0A1H0GUS0</accession>
<evidence type="ECO:0000313" key="3">
    <source>
        <dbReference type="Proteomes" id="UP000198793"/>
    </source>
</evidence>
<dbReference type="Gene3D" id="3.40.980.10">
    <property type="entry name" value="MoaB/Mog-like domain"/>
    <property type="match status" value="1"/>
</dbReference>
<dbReference type="Pfam" id="PF00994">
    <property type="entry name" value="MoCF_biosynth"/>
    <property type="match status" value="1"/>
</dbReference>
<evidence type="ECO:0000259" key="1">
    <source>
        <dbReference type="SMART" id="SM00852"/>
    </source>
</evidence>
<dbReference type="InterPro" id="IPR056596">
    <property type="entry name" value="FLAD1_M"/>
</dbReference>
<dbReference type="InterPro" id="IPR050101">
    <property type="entry name" value="CinA"/>
</dbReference>
<dbReference type="SMART" id="SM00852">
    <property type="entry name" value="MoCF_biosynth"/>
    <property type="match status" value="1"/>
</dbReference>
<dbReference type="PANTHER" id="PTHR13939:SF0">
    <property type="entry name" value="NMN AMIDOHYDROLASE-LIKE PROTEIN YFAY"/>
    <property type="match status" value="1"/>
</dbReference>
<dbReference type="RefSeq" id="WP_244519552.1">
    <property type="nucleotide sequence ID" value="NZ_FNIT01000003.1"/>
</dbReference>
<dbReference type="STRING" id="1166073.SAMN05192530_103348"/>
<reference evidence="2 3" key="1">
    <citation type="submission" date="2016-10" db="EMBL/GenBank/DDBJ databases">
        <authorList>
            <person name="de Groot N.N."/>
        </authorList>
    </citation>
    <scope>NUCLEOTIDE SEQUENCE [LARGE SCALE GENOMIC DNA]</scope>
    <source>
        <strain evidence="3">L7-484,KACC 16230,DSM 25025</strain>
    </source>
</reference>
<sequence>MAGREEATVSAGMVAIGDEVLSGRTKDRNIGHLASVLTVAGIDLVEVRIVGDRQKAIVEAVNALRERYDYVFTSGGIGPTHDDITADAIGAAFGRPVHEDERALDLLGRYYATRELEFTPARRRMTRMPEGSELIANPISVAPGFRVENVMVMAGVPSIFAAMVDNVLPTLRTGAVILSETVPCHFGEGDIGDALAALQKAHPNVAIGSYPKSDGQRYSTDLVARARDRASLDEAVVAIRKMIGVREGAGSHS</sequence>
<organism evidence="2 3">
    <name type="scientific">Aureimonas jatrophae</name>
    <dbReference type="NCBI Taxonomy" id="1166073"/>
    <lineage>
        <taxon>Bacteria</taxon>
        <taxon>Pseudomonadati</taxon>
        <taxon>Pseudomonadota</taxon>
        <taxon>Alphaproteobacteria</taxon>
        <taxon>Hyphomicrobiales</taxon>
        <taxon>Aurantimonadaceae</taxon>
        <taxon>Aureimonas</taxon>
    </lineage>
</organism>
<dbReference type="AlphaFoldDB" id="A0A1H0GUS0"/>
<keyword evidence="3" id="KW-1185">Reference proteome</keyword>
<dbReference type="Proteomes" id="UP000198793">
    <property type="component" value="Unassembled WGS sequence"/>
</dbReference>
<dbReference type="EMBL" id="FNIT01000003">
    <property type="protein sequence ID" value="SDO10608.1"/>
    <property type="molecule type" value="Genomic_DNA"/>
</dbReference>
<dbReference type="PANTHER" id="PTHR13939">
    <property type="entry name" value="NICOTINAMIDE-NUCLEOTIDE AMIDOHYDROLASE PNCC"/>
    <property type="match status" value="1"/>
</dbReference>
<dbReference type="InterPro" id="IPR036425">
    <property type="entry name" value="MoaB/Mog-like_dom_sf"/>
</dbReference>
<dbReference type="InterPro" id="IPR001453">
    <property type="entry name" value="MoaB/Mog_dom"/>
</dbReference>
<dbReference type="CDD" id="cd00885">
    <property type="entry name" value="cinA"/>
    <property type="match status" value="1"/>
</dbReference>
<dbReference type="SUPFAM" id="SSF53218">
    <property type="entry name" value="Molybdenum cofactor biosynthesis proteins"/>
    <property type="match status" value="1"/>
</dbReference>